<dbReference type="AlphaFoldDB" id="A0A4Z1P9S1"/>
<keyword evidence="1" id="KW-0175">Coiled coil</keyword>
<dbReference type="Proteomes" id="UP000298493">
    <property type="component" value="Unassembled WGS sequence"/>
</dbReference>
<reference evidence="2 3" key="1">
    <citation type="submission" date="2019-04" db="EMBL/GenBank/DDBJ databases">
        <title>High contiguity whole genome sequence and gene annotation resource for two Venturia nashicola isolates.</title>
        <authorList>
            <person name="Prokchorchik M."/>
            <person name="Won K."/>
            <person name="Lee Y."/>
            <person name="Choi E.D."/>
            <person name="Segonzac C."/>
            <person name="Sohn K.H."/>
        </authorList>
    </citation>
    <scope>NUCLEOTIDE SEQUENCE [LARGE SCALE GENOMIC DNA]</scope>
    <source>
        <strain evidence="2 3">PRI2</strain>
    </source>
</reference>
<organism evidence="2 3">
    <name type="scientific">Venturia nashicola</name>
    <dbReference type="NCBI Taxonomy" id="86259"/>
    <lineage>
        <taxon>Eukaryota</taxon>
        <taxon>Fungi</taxon>
        <taxon>Dikarya</taxon>
        <taxon>Ascomycota</taxon>
        <taxon>Pezizomycotina</taxon>
        <taxon>Dothideomycetes</taxon>
        <taxon>Pleosporomycetidae</taxon>
        <taxon>Venturiales</taxon>
        <taxon>Venturiaceae</taxon>
        <taxon>Venturia</taxon>
    </lineage>
</organism>
<evidence type="ECO:0000256" key="1">
    <source>
        <dbReference type="SAM" id="Coils"/>
    </source>
</evidence>
<feature type="coiled-coil region" evidence="1">
    <location>
        <begin position="371"/>
        <end position="398"/>
    </location>
</feature>
<sequence length="402" mass="44076">MIASRTALRSTRALRQVPKQVQRTRANARFQSTSTPPPPSGNAAVTGAIAGGLTTLIVGYGYYHYSGLKKLSNIASHVQQYMSSAQKKLVEQTPESNEAVRWLKQVSTYYAGFVPGAKGVVDSVWGDLEKVRGKHGNEFDKIVNEAYGELKGVIGKGEGMTMDGAAKAWSILTKHMEKLQGLVEDAAGDILENHPEIKKQLGGSYEQLKNMGDSLGPEAKKQVDQTWDQVKDISKSGFSADSITKIKKVVEEKVEVLKKMADEAWSKGMEKAQPYLEKNPQIKKIVEENKDALKQGNFQELYNKIEKAVKSGDTKELEDYAKGAGEKAKKAASSMGGGLDQYIKMIPGGAQLGEHFGKFQEVVQKRGPEAQKLAEETIKEIQDLLAKKSDEAEKIAEKAKKD</sequence>
<dbReference type="EMBL" id="SNSC02000013">
    <property type="protein sequence ID" value="TID18999.1"/>
    <property type="molecule type" value="Genomic_DNA"/>
</dbReference>
<dbReference type="STRING" id="86259.A0A4Z1P9S1"/>
<comment type="caution">
    <text evidence="2">The sequence shown here is derived from an EMBL/GenBank/DDBJ whole genome shotgun (WGS) entry which is preliminary data.</text>
</comment>
<evidence type="ECO:0000313" key="3">
    <source>
        <dbReference type="Proteomes" id="UP000298493"/>
    </source>
</evidence>
<accession>A0A4Z1P9S1</accession>
<gene>
    <name evidence="2" type="ORF">E6O75_ATG06120</name>
</gene>
<proteinExistence type="predicted"/>
<dbReference type="SUPFAM" id="SSF58113">
    <property type="entry name" value="Apolipoprotein A-I"/>
    <property type="match status" value="1"/>
</dbReference>
<name>A0A4Z1P9S1_9PEZI</name>
<keyword evidence="3" id="KW-1185">Reference proteome</keyword>
<evidence type="ECO:0000313" key="2">
    <source>
        <dbReference type="EMBL" id="TID18999.1"/>
    </source>
</evidence>
<protein>
    <submittedName>
        <fullName evidence="2">Uncharacterized protein</fullName>
    </submittedName>
</protein>